<feature type="region of interest" description="Disordered" evidence="2">
    <location>
        <begin position="16"/>
        <end position="44"/>
    </location>
</feature>
<evidence type="ECO:0000313" key="5">
    <source>
        <dbReference type="Proteomes" id="UP000799438"/>
    </source>
</evidence>
<proteinExistence type="predicted"/>
<dbReference type="Proteomes" id="UP000799438">
    <property type="component" value="Unassembled WGS sequence"/>
</dbReference>
<reference evidence="4" key="1">
    <citation type="journal article" date="2020" name="Stud. Mycol.">
        <title>101 Dothideomycetes genomes: a test case for predicting lifestyles and emergence of pathogens.</title>
        <authorList>
            <person name="Haridas S."/>
            <person name="Albert R."/>
            <person name="Binder M."/>
            <person name="Bloem J."/>
            <person name="Labutti K."/>
            <person name="Salamov A."/>
            <person name="Andreopoulos B."/>
            <person name="Baker S."/>
            <person name="Barry K."/>
            <person name="Bills G."/>
            <person name="Bluhm B."/>
            <person name="Cannon C."/>
            <person name="Castanera R."/>
            <person name="Culley D."/>
            <person name="Daum C."/>
            <person name="Ezra D."/>
            <person name="Gonzalez J."/>
            <person name="Henrissat B."/>
            <person name="Kuo A."/>
            <person name="Liang C."/>
            <person name="Lipzen A."/>
            <person name="Lutzoni F."/>
            <person name="Magnuson J."/>
            <person name="Mondo S."/>
            <person name="Nolan M."/>
            <person name="Ohm R."/>
            <person name="Pangilinan J."/>
            <person name="Park H.-J."/>
            <person name="Ramirez L."/>
            <person name="Alfaro M."/>
            <person name="Sun H."/>
            <person name="Tritt A."/>
            <person name="Yoshinaga Y."/>
            <person name="Zwiers L.-H."/>
            <person name="Turgeon B."/>
            <person name="Goodwin S."/>
            <person name="Spatafora J."/>
            <person name="Crous P."/>
            <person name="Grigoriev I."/>
        </authorList>
    </citation>
    <scope>NUCLEOTIDE SEQUENCE</scope>
    <source>
        <strain evidence="4">CBS 121167</strain>
    </source>
</reference>
<name>A0A6A6BGQ8_9PEZI</name>
<dbReference type="InterPro" id="IPR046529">
    <property type="entry name" value="DUF6594"/>
</dbReference>
<evidence type="ECO:0000313" key="4">
    <source>
        <dbReference type="EMBL" id="KAF2143166.1"/>
    </source>
</evidence>
<organism evidence="4 5">
    <name type="scientific">Aplosporella prunicola CBS 121167</name>
    <dbReference type="NCBI Taxonomy" id="1176127"/>
    <lineage>
        <taxon>Eukaryota</taxon>
        <taxon>Fungi</taxon>
        <taxon>Dikarya</taxon>
        <taxon>Ascomycota</taxon>
        <taxon>Pezizomycotina</taxon>
        <taxon>Dothideomycetes</taxon>
        <taxon>Dothideomycetes incertae sedis</taxon>
        <taxon>Botryosphaeriales</taxon>
        <taxon>Aplosporellaceae</taxon>
        <taxon>Aplosporella</taxon>
    </lineage>
</organism>
<feature type="domain" description="DUF6594" evidence="3">
    <location>
        <begin position="52"/>
        <end position="202"/>
    </location>
</feature>
<feature type="coiled-coil region" evidence="1">
    <location>
        <begin position="79"/>
        <end position="141"/>
    </location>
</feature>
<dbReference type="PANTHER" id="PTHR34502:SF5">
    <property type="entry name" value="DUF6594 DOMAIN-CONTAINING PROTEIN"/>
    <property type="match status" value="1"/>
</dbReference>
<gene>
    <name evidence="4" type="ORF">K452DRAFT_167207</name>
</gene>
<protein>
    <recommendedName>
        <fullName evidence="3">DUF6594 domain-containing protein</fullName>
    </recommendedName>
</protein>
<dbReference type="OrthoDB" id="5341582at2759"/>
<dbReference type="EMBL" id="ML995482">
    <property type="protein sequence ID" value="KAF2143166.1"/>
    <property type="molecule type" value="Genomic_DNA"/>
</dbReference>
<accession>A0A6A6BGQ8</accession>
<dbReference type="GeneID" id="54293240"/>
<dbReference type="PANTHER" id="PTHR34502">
    <property type="entry name" value="DUF6594 DOMAIN-CONTAINING PROTEIN-RELATED"/>
    <property type="match status" value="1"/>
</dbReference>
<evidence type="ECO:0000256" key="2">
    <source>
        <dbReference type="SAM" id="MobiDB-lite"/>
    </source>
</evidence>
<keyword evidence="5" id="KW-1185">Reference proteome</keyword>
<evidence type="ECO:0000256" key="1">
    <source>
        <dbReference type="SAM" id="Coils"/>
    </source>
</evidence>
<keyword evidence="1" id="KW-0175">Coiled coil</keyword>
<sequence length="215" mass="25414">MDVEAFPDFIKLNSIDRHRRPSMPQNRIANEEPTKSARPPGVTDMQNLEKRYPHITQKMADLSSLQLFRRFKRTRMRLILAKQDQVARLESELDKIDEEEPNEINLGCLREDRREERWKKLRELERALSEYDNLVEKAHWALSMPDVNEKQNQSLRHFVGDSGLISWKESEYTRQSTRELMYIGVVRDRGMEKITTVAKSIVEAMYGLYDKNMGE</sequence>
<dbReference type="RefSeq" id="XP_033398878.1">
    <property type="nucleotide sequence ID" value="XM_033535744.1"/>
</dbReference>
<evidence type="ECO:0000259" key="3">
    <source>
        <dbReference type="Pfam" id="PF20237"/>
    </source>
</evidence>
<dbReference type="Pfam" id="PF20237">
    <property type="entry name" value="DUF6594"/>
    <property type="match status" value="1"/>
</dbReference>
<dbReference type="AlphaFoldDB" id="A0A6A6BGQ8"/>